<proteinExistence type="predicted"/>
<evidence type="ECO:0000313" key="4">
    <source>
        <dbReference type="Proteomes" id="UP001595526"/>
    </source>
</evidence>
<evidence type="ECO:0000256" key="1">
    <source>
        <dbReference type="ARBA" id="ARBA00022801"/>
    </source>
</evidence>
<feature type="domain" description="CN hydrolase" evidence="2">
    <location>
        <begin position="1"/>
        <end position="245"/>
    </location>
</feature>
<name>A0ABV7JNI1_9SPHI</name>
<dbReference type="InterPro" id="IPR036526">
    <property type="entry name" value="C-N_Hydrolase_sf"/>
</dbReference>
<dbReference type="Gene3D" id="3.60.110.10">
    <property type="entry name" value="Carbon-nitrogen hydrolase"/>
    <property type="match status" value="1"/>
</dbReference>
<dbReference type="SUPFAM" id="SSF56317">
    <property type="entry name" value="Carbon-nitrogen hydrolase"/>
    <property type="match status" value="1"/>
</dbReference>
<dbReference type="PANTHER" id="PTHR43674">
    <property type="entry name" value="NITRILASE C965.09-RELATED"/>
    <property type="match status" value="1"/>
</dbReference>
<dbReference type="InterPro" id="IPR050345">
    <property type="entry name" value="Aliph_Amidase/BUP"/>
</dbReference>
<protein>
    <submittedName>
        <fullName evidence="3">Carbon-nitrogen hydrolase family protein</fullName>
    </submittedName>
</protein>
<dbReference type="Pfam" id="PF00795">
    <property type="entry name" value="CN_hydrolase"/>
    <property type="match status" value="1"/>
</dbReference>
<dbReference type="PROSITE" id="PS50263">
    <property type="entry name" value="CN_HYDROLASE"/>
    <property type="match status" value="1"/>
</dbReference>
<dbReference type="CDD" id="cd07197">
    <property type="entry name" value="nitrilase"/>
    <property type="match status" value="1"/>
</dbReference>
<keyword evidence="1 3" id="KW-0378">Hydrolase</keyword>
<dbReference type="GO" id="GO:0016787">
    <property type="term" value="F:hydrolase activity"/>
    <property type="evidence" value="ECO:0007669"/>
    <property type="project" value="UniProtKB-KW"/>
</dbReference>
<evidence type="ECO:0000259" key="2">
    <source>
        <dbReference type="PROSITE" id="PS50263"/>
    </source>
</evidence>
<gene>
    <name evidence="3" type="ORF">ACFOET_18200</name>
</gene>
<comment type="caution">
    <text evidence="3">The sequence shown here is derived from an EMBL/GenBank/DDBJ whole genome shotgun (WGS) entry which is preliminary data.</text>
</comment>
<dbReference type="RefSeq" id="WP_379025294.1">
    <property type="nucleotide sequence ID" value="NZ_JBHRTA010000056.1"/>
</dbReference>
<dbReference type="EMBL" id="JBHRTA010000056">
    <property type="protein sequence ID" value="MFC3199554.1"/>
    <property type="molecule type" value="Genomic_DNA"/>
</dbReference>
<organism evidence="3 4">
    <name type="scientific">Parapedobacter deserti</name>
    <dbReference type="NCBI Taxonomy" id="1912957"/>
    <lineage>
        <taxon>Bacteria</taxon>
        <taxon>Pseudomonadati</taxon>
        <taxon>Bacteroidota</taxon>
        <taxon>Sphingobacteriia</taxon>
        <taxon>Sphingobacteriales</taxon>
        <taxon>Sphingobacteriaceae</taxon>
        <taxon>Parapedobacter</taxon>
    </lineage>
</organism>
<dbReference type="PANTHER" id="PTHR43674:SF2">
    <property type="entry name" value="BETA-UREIDOPROPIONASE"/>
    <property type="match status" value="1"/>
</dbReference>
<evidence type="ECO:0000313" key="3">
    <source>
        <dbReference type="EMBL" id="MFC3199554.1"/>
    </source>
</evidence>
<sequence>MRIALASPPICPDNAQRLAWLGQLTEAAKMTGASVVCFPESFLPGYRGMGYAESERTPEALEKALAEAQSIAARHHIAIILPMDWYIDGSVYNVAQVIAADGKVLGHQAKVQLDPSEDDWWNPGYTRHIFEADGLVFGIAICHEGFRYPETVRWAARQGAKVVFHPHFSGGNEAGVTLREWGHKDNPYYEKAMQMRALENTIYFASVNYATTYQESGSAIIAPDGTCLVHQQYGEPGITVTDINLGKATGFLANRFKPIG</sequence>
<dbReference type="Proteomes" id="UP001595526">
    <property type="component" value="Unassembled WGS sequence"/>
</dbReference>
<dbReference type="InterPro" id="IPR003010">
    <property type="entry name" value="C-N_Hydrolase"/>
</dbReference>
<reference evidence="4" key="1">
    <citation type="journal article" date="2019" name="Int. J. Syst. Evol. Microbiol.">
        <title>The Global Catalogue of Microorganisms (GCM) 10K type strain sequencing project: providing services to taxonomists for standard genome sequencing and annotation.</title>
        <authorList>
            <consortium name="The Broad Institute Genomics Platform"/>
            <consortium name="The Broad Institute Genome Sequencing Center for Infectious Disease"/>
            <person name="Wu L."/>
            <person name="Ma J."/>
        </authorList>
    </citation>
    <scope>NUCLEOTIDE SEQUENCE [LARGE SCALE GENOMIC DNA]</scope>
    <source>
        <strain evidence="4">KCTC 52416</strain>
    </source>
</reference>
<keyword evidence="4" id="KW-1185">Reference proteome</keyword>
<accession>A0ABV7JNI1</accession>